<dbReference type="STRING" id="1385369.N825_28380"/>
<dbReference type="CDD" id="cd00560">
    <property type="entry name" value="PanC"/>
    <property type="match status" value="1"/>
</dbReference>
<dbReference type="Gene3D" id="3.40.50.620">
    <property type="entry name" value="HUPs"/>
    <property type="match status" value="1"/>
</dbReference>
<evidence type="ECO:0000256" key="1">
    <source>
        <dbReference type="ARBA" id="ARBA00004496"/>
    </source>
</evidence>
<evidence type="ECO:0000313" key="15">
    <source>
        <dbReference type="Proteomes" id="UP000019486"/>
    </source>
</evidence>
<keyword evidence="7 13" id="KW-0436">Ligase</keyword>
<proteinExistence type="inferred from homology"/>
<organism evidence="14 15">
    <name type="scientific">Skermanella stibiiresistens SB22</name>
    <dbReference type="NCBI Taxonomy" id="1385369"/>
    <lineage>
        <taxon>Bacteria</taxon>
        <taxon>Pseudomonadati</taxon>
        <taxon>Pseudomonadota</taxon>
        <taxon>Alphaproteobacteria</taxon>
        <taxon>Rhodospirillales</taxon>
        <taxon>Azospirillaceae</taxon>
        <taxon>Skermanella</taxon>
    </lineage>
</organism>
<dbReference type="Gene3D" id="3.30.1300.10">
    <property type="entry name" value="Pantoate-beta-alanine ligase, C-terminal domain"/>
    <property type="match status" value="1"/>
</dbReference>
<name>W9H9K0_9PROT</name>
<dbReference type="PANTHER" id="PTHR21299">
    <property type="entry name" value="CYTIDYLATE KINASE/PANTOATE-BETA-ALANINE LIGASE"/>
    <property type="match status" value="1"/>
</dbReference>
<dbReference type="GO" id="GO:0005829">
    <property type="term" value="C:cytosol"/>
    <property type="evidence" value="ECO:0007669"/>
    <property type="project" value="TreeGrafter"/>
</dbReference>
<dbReference type="EC" id="6.3.2.1" evidence="4 13"/>
<reference evidence="14 15" key="1">
    <citation type="submission" date="2013-08" db="EMBL/GenBank/DDBJ databases">
        <title>The genome sequence of Skermanella stibiiresistens.</title>
        <authorList>
            <person name="Zhu W."/>
            <person name="Wang G."/>
        </authorList>
    </citation>
    <scope>NUCLEOTIDE SEQUENCE [LARGE SCALE GENOMIC DNA]</scope>
    <source>
        <strain evidence="14 15">SB22</strain>
    </source>
</reference>
<dbReference type="NCBIfam" id="TIGR00018">
    <property type="entry name" value="panC"/>
    <property type="match status" value="1"/>
</dbReference>
<evidence type="ECO:0000256" key="5">
    <source>
        <dbReference type="ARBA" id="ARBA00014155"/>
    </source>
</evidence>
<evidence type="ECO:0000256" key="7">
    <source>
        <dbReference type="ARBA" id="ARBA00022598"/>
    </source>
</evidence>
<evidence type="ECO:0000256" key="10">
    <source>
        <dbReference type="ARBA" id="ARBA00022840"/>
    </source>
</evidence>
<dbReference type="HAMAP" id="MF_00158">
    <property type="entry name" value="PanC"/>
    <property type="match status" value="1"/>
</dbReference>
<evidence type="ECO:0000256" key="6">
    <source>
        <dbReference type="ARBA" id="ARBA00022490"/>
    </source>
</evidence>
<dbReference type="FunFam" id="3.40.50.620:FF:000114">
    <property type="entry name" value="Pantothenate synthetase"/>
    <property type="match status" value="1"/>
</dbReference>
<dbReference type="Pfam" id="PF02569">
    <property type="entry name" value="Pantoate_ligase"/>
    <property type="match status" value="1"/>
</dbReference>
<comment type="pathway">
    <text evidence="2 13">Cofactor biosynthesis; (R)-pantothenate biosynthesis; (R)-pantothenate from (R)-pantoate and beta-alanine: step 1/1.</text>
</comment>
<dbReference type="Proteomes" id="UP000019486">
    <property type="component" value="Unassembled WGS sequence"/>
</dbReference>
<dbReference type="InterPro" id="IPR042176">
    <property type="entry name" value="Pantoate_ligase_C"/>
</dbReference>
<dbReference type="SUPFAM" id="SSF52374">
    <property type="entry name" value="Nucleotidylyl transferase"/>
    <property type="match status" value="1"/>
</dbReference>
<dbReference type="PATRIC" id="fig|1385369.3.peg.1617"/>
<dbReference type="GO" id="GO:0015940">
    <property type="term" value="P:pantothenate biosynthetic process"/>
    <property type="evidence" value="ECO:0007669"/>
    <property type="project" value="UniProtKB-UniRule"/>
</dbReference>
<feature type="binding site" evidence="13">
    <location>
        <begin position="152"/>
        <end position="155"/>
    </location>
    <ligand>
        <name>ATP</name>
        <dbReference type="ChEBI" id="CHEBI:30616"/>
    </ligand>
</feature>
<comment type="similarity">
    <text evidence="3 13">Belongs to the pantothenate synthetase family.</text>
</comment>
<accession>W9H9K0</accession>
<comment type="caution">
    <text evidence="14">The sequence shown here is derived from an EMBL/GenBank/DDBJ whole genome shotgun (WGS) entry which is preliminary data.</text>
</comment>
<keyword evidence="6 13" id="KW-0963">Cytoplasm</keyword>
<dbReference type="OrthoDB" id="9773087at2"/>
<evidence type="ECO:0000256" key="4">
    <source>
        <dbReference type="ARBA" id="ARBA00012219"/>
    </source>
</evidence>
<comment type="miscellaneous">
    <text evidence="13">The reaction proceeds by a bi uni uni bi ping pong mechanism.</text>
</comment>
<keyword evidence="15" id="KW-1185">Reference proteome</keyword>
<evidence type="ECO:0000256" key="8">
    <source>
        <dbReference type="ARBA" id="ARBA00022655"/>
    </source>
</evidence>
<feature type="binding site" evidence="13">
    <location>
        <begin position="189"/>
        <end position="192"/>
    </location>
    <ligand>
        <name>ATP</name>
        <dbReference type="ChEBI" id="CHEBI:30616"/>
    </ligand>
</feature>
<feature type="binding site" evidence="13">
    <location>
        <position position="158"/>
    </location>
    <ligand>
        <name>(R)-pantoate</name>
        <dbReference type="ChEBI" id="CHEBI:15980"/>
    </ligand>
</feature>
<feature type="active site" description="Proton donor" evidence="13">
    <location>
        <position position="41"/>
    </location>
</feature>
<evidence type="ECO:0000256" key="2">
    <source>
        <dbReference type="ARBA" id="ARBA00004990"/>
    </source>
</evidence>
<feature type="binding site" evidence="13">
    <location>
        <position position="181"/>
    </location>
    <ligand>
        <name>ATP</name>
        <dbReference type="ChEBI" id="CHEBI:30616"/>
    </ligand>
</feature>
<feature type="binding site" evidence="13">
    <location>
        <position position="66"/>
    </location>
    <ligand>
        <name>beta-alanine</name>
        <dbReference type="ChEBI" id="CHEBI:57966"/>
    </ligand>
</feature>
<dbReference type="AlphaFoldDB" id="W9H9K0"/>
<evidence type="ECO:0000256" key="11">
    <source>
        <dbReference type="ARBA" id="ARBA00048258"/>
    </source>
</evidence>
<dbReference type="GO" id="GO:0005524">
    <property type="term" value="F:ATP binding"/>
    <property type="evidence" value="ECO:0007669"/>
    <property type="project" value="UniProtKB-KW"/>
</dbReference>
<feature type="binding site" evidence="13">
    <location>
        <position position="66"/>
    </location>
    <ligand>
        <name>(R)-pantoate</name>
        <dbReference type="ChEBI" id="CHEBI:15980"/>
    </ligand>
</feature>
<dbReference type="EMBL" id="AVFL01000004">
    <property type="protein sequence ID" value="EWY41431.1"/>
    <property type="molecule type" value="Genomic_DNA"/>
</dbReference>
<dbReference type="GO" id="GO:0004592">
    <property type="term" value="F:pantoate-beta-alanine ligase activity"/>
    <property type="evidence" value="ECO:0007669"/>
    <property type="project" value="UniProtKB-UniRule"/>
</dbReference>
<feature type="binding site" evidence="13">
    <location>
        <begin position="34"/>
        <end position="41"/>
    </location>
    <ligand>
        <name>ATP</name>
        <dbReference type="ChEBI" id="CHEBI:30616"/>
    </ligand>
</feature>
<comment type="subcellular location">
    <subcellularLocation>
        <location evidence="1 13">Cytoplasm</location>
    </subcellularLocation>
</comment>
<dbReference type="InterPro" id="IPR003721">
    <property type="entry name" value="Pantoate_ligase"/>
</dbReference>
<evidence type="ECO:0000256" key="9">
    <source>
        <dbReference type="ARBA" id="ARBA00022741"/>
    </source>
</evidence>
<comment type="function">
    <text evidence="12 13">Catalyzes the condensation of pantoate with beta-alanine in an ATP-dependent reaction via a pantoyl-adenylate intermediate.</text>
</comment>
<sequence length="284" mass="30748">MTENLTTIRTVADLRARVATWRAAGEKVGLVPTMGALHEGHLSLVQAARRRGADHVVVSVFVNPTQFGPNEDFSKYPRQEASDAAKLASVGADLLYAPDVGEMYPDGFSTTVHVAGLTEGLCGPLRPGHFDGVATVVSKLLLQCLPDVAVFGQKDYQQLQVIRRMVRDLDIPVMIEGAETVRDEAGLALSSRNAYLTPDQLTIARQLNTVLFDVAADVAAEPTRCRSAIEWGLERLRAAGFDRIDYLAICDAASLEPLEIADRPARVLAAAFLGRTRLIDNIAV</sequence>
<dbReference type="RefSeq" id="WP_037449317.1">
    <property type="nucleotide sequence ID" value="NZ_AVFL01000004.1"/>
</dbReference>
<keyword evidence="8 13" id="KW-0566">Pantothenate biosynthesis</keyword>
<gene>
    <name evidence="13" type="primary">panC</name>
    <name evidence="14" type="ORF">N825_28380</name>
</gene>
<protein>
    <recommendedName>
        <fullName evidence="5 13">Pantothenate synthetase</fullName>
        <shortName evidence="13">PS</shortName>
        <ecNumber evidence="4 13">6.3.2.1</ecNumber>
    </recommendedName>
    <alternativeName>
        <fullName evidence="13">Pantoate--beta-alanine ligase</fullName>
    </alternativeName>
    <alternativeName>
        <fullName evidence="13">Pantoate-activating enzyme</fullName>
    </alternativeName>
</protein>
<dbReference type="PANTHER" id="PTHR21299:SF1">
    <property type="entry name" value="PANTOATE--BETA-ALANINE LIGASE"/>
    <property type="match status" value="1"/>
</dbReference>
<keyword evidence="10 13" id="KW-0067">ATP-binding</keyword>
<keyword evidence="9 13" id="KW-0547">Nucleotide-binding</keyword>
<evidence type="ECO:0000256" key="13">
    <source>
        <dbReference type="HAMAP-Rule" id="MF_00158"/>
    </source>
</evidence>
<dbReference type="UniPathway" id="UPA00028">
    <property type="reaction ID" value="UER00005"/>
</dbReference>
<evidence type="ECO:0000313" key="14">
    <source>
        <dbReference type="EMBL" id="EWY41431.1"/>
    </source>
</evidence>
<evidence type="ECO:0000256" key="3">
    <source>
        <dbReference type="ARBA" id="ARBA00009256"/>
    </source>
</evidence>
<comment type="subunit">
    <text evidence="13">Homodimer.</text>
</comment>
<dbReference type="InterPro" id="IPR014729">
    <property type="entry name" value="Rossmann-like_a/b/a_fold"/>
</dbReference>
<evidence type="ECO:0000256" key="12">
    <source>
        <dbReference type="ARBA" id="ARBA00055042"/>
    </source>
</evidence>
<comment type="catalytic activity">
    <reaction evidence="11 13">
        <text>(R)-pantoate + beta-alanine + ATP = (R)-pantothenate + AMP + diphosphate + H(+)</text>
        <dbReference type="Rhea" id="RHEA:10912"/>
        <dbReference type="ChEBI" id="CHEBI:15378"/>
        <dbReference type="ChEBI" id="CHEBI:15980"/>
        <dbReference type="ChEBI" id="CHEBI:29032"/>
        <dbReference type="ChEBI" id="CHEBI:30616"/>
        <dbReference type="ChEBI" id="CHEBI:33019"/>
        <dbReference type="ChEBI" id="CHEBI:57966"/>
        <dbReference type="ChEBI" id="CHEBI:456215"/>
        <dbReference type="EC" id="6.3.2.1"/>
    </reaction>
</comment>